<dbReference type="AlphaFoldDB" id="A0A0L6VV11"/>
<dbReference type="GO" id="GO:0004462">
    <property type="term" value="F:lactoylglutathione lyase activity"/>
    <property type="evidence" value="ECO:0007669"/>
    <property type="project" value="InterPro"/>
</dbReference>
<accession>A0A0L6VV11</accession>
<comment type="caution">
    <text evidence="3">The sequence shown here is derived from an EMBL/GenBank/DDBJ whole genome shotgun (WGS) entry which is preliminary data.</text>
</comment>
<dbReference type="VEuPathDB" id="FungiDB:VP01_102g8"/>
<dbReference type="InterPro" id="IPR004360">
    <property type="entry name" value="Glyas_Fos-R_dOase_dom"/>
</dbReference>
<dbReference type="STRING" id="27349.A0A0L6VV11"/>
<dbReference type="InterPro" id="IPR018146">
    <property type="entry name" value="Glyoxalase_1_CS"/>
</dbReference>
<evidence type="ECO:0000259" key="2">
    <source>
        <dbReference type="PROSITE" id="PS51819"/>
    </source>
</evidence>
<dbReference type="GO" id="GO:0046872">
    <property type="term" value="F:metal ion binding"/>
    <property type="evidence" value="ECO:0007669"/>
    <property type="project" value="UniProtKB-KW"/>
</dbReference>
<keyword evidence="1" id="KW-0479">Metal-binding</keyword>
<evidence type="ECO:0000313" key="3">
    <source>
        <dbReference type="EMBL" id="KNZ64437.1"/>
    </source>
</evidence>
<dbReference type="Proteomes" id="UP000037035">
    <property type="component" value="Unassembled WGS sequence"/>
</dbReference>
<proteinExistence type="predicted"/>
<dbReference type="InterPro" id="IPR037523">
    <property type="entry name" value="VOC_core"/>
</dbReference>
<organism evidence="3 4">
    <name type="scientific">Puccinia sorghi</name>
    <dbReference type="NCBI Taxonomy" id="27349"/>
    <lineage>
        <taxon>Eukaryota</taxon>
        <taxon>Fungi</taxon>
        <taxon>Dikarya</taxon>
        <taxon>Basidiomycota</taxon>
        <taxon>Pucciniomycotina</taxon>
        <taxon>Pucciniomycetes</taxon>
        <taxon>Pucciniales</taxon>
        <taxon>Pucciniaceae</taxon>
        <taxon>Puccinia</taxon>
    </lineage>
</organism>
<dbReference type="PANTHER" id="PTHR10374">
    <property type="entry name" value="LACTOYLGLUTATHIONE LYASE GLYOXALASE I"/>
    <property type="match status" value="1"/>
</dbReference>
<dbReference type="SUPFAM" id="SSF54593">
    <property type="entry name" value="Glyoxalase/Bleomycin resistance protein/Dihydroxybiphenyl dioxygenase"/>
    <property type="match status" value="1"/>
</dbReference>
<name>A0A0L6VV11_9BASI</name>
<dbReference type="PROSITE" id="PS51819">
    <property type="entry name" value="VOC"/>
    <property type="match status" value="1"/>
</dbReference>
<dbReference type="OrthoDB" id="16820at2759"/>
<gene>
    <name evidence="3" type="ORF">VP01_102g8</name>
</gene>
<dbReference type="InterPro" id="IPR029068">
    <property type="entry name" value="Glyas_Bleomycin-R_OHBP_Dase"/>
</dbReference>
<protein>
    <recommendedName>
        <fullName evidence="2">VOC domain-containing protein</fullName>
    </recommendedName>
</protein>
<keyword evidence="4" id="KW-1185">Reference proteome</keyword>
<dbReference type="PANTHER" id="PTHR10374:SF30">
    <property type="entry name" value="LACTOYLGLUTATHIONE LYASE"/>
    <property type="match status" value="1"/>
</dbReference>
<dbReference type="Gene3D" id="3.10.180.10">
    <property type="entry name" value="2,3-Dihydroxybiphenyl 1,2-Dioxygenase, domain 1"/>
    <property type="match status" value="1"/>
</dbReference>
<dbReference type="Pfam" id="PF00903">
    <property type="entry name" value="Glyoxalase"/>
    <property type="match status" value="1"/>
</dbReference>
<reference evidence="3 4" key="1">
    <citation type="submission" date="2015-08" db="EMBL/GenBank/DDBJ databases">
        <title>Next Generation Sequencing and Analysis of the Genome of Puccinia sorghi L Schw, the Causal Agent of Maize Common Rust.</title>
        <authorList>
            <person name="Rochi L."/>
            <person name="Burguener G."/>
            <person name="Darino M."/>
            <person name="Turjanski A."/>
            <person name="Kreff E."/>
            <person name="Dieguez M.J."/>
            <person name="Sacco F."/>
        </authorList>
    </citation>
    <scope>NUCLEOTIDE SEQUENCE [LARGE SCALE GENOMIC DNA]</scope>
    <source>
        <strain evidence="3 4">RO10H11247</strain>
    </source>
</reference>
<dbReference type="EMBL" id="LAVV01000333">
    <property type="protein sequence ID" value="KNZ64437.1"/>
    <property type="molecule type" value="Genomic_DNA"/>
</dbReference>
<dbReference type="PROSITE" id="PS00935">
    <property type="entry name" value="GLYOXALASE_I_2"/>
    <property type="match status" value="1"/>
</dbReference>
<sequence>MKVEAGKFTNYFLGFADSASPSPPGVLHREGVLELCHNWGTESDDTFAGYHNGNKPPQGFGHIALTCDDVNKTCAYLEDKNVTFQKKLSEGSMKEIGELLLLLVMQDNNFHKAL</sequence>
<evidence type="ECO:0000256" key="1">
    <source>
        <dbReference type="ARBA" id="ARBA00022723"/>
    </source>
</evidence>
<evidence type="ECO:0000313" key="4">
    <source>
        <dbReference type="Proteomes" id="UP000037035"/>
    </source>
</evidence>
<feature type="domain" description="VOC" evidence="2">
    <location>
        <begin position="1"/>
        <end position="114"/>
    </location>
</feature>